<keyword evidence="3 6" id="KW-1133">Transmembrane helix</keyword>
<keyword evidence="9" id="KW-1185">Reference proteome</keyword>
<feature type="transmembrane region" description="Helical" evidence="6">
    <location>
        <begin position="297"/>
        <end position="320"/>
    </location>
</feature>
<dbReference type="InterPro" id="IPR038550">
    <property type="entry name" value="GPCR_3_9-Cys_sf"/>
</dbReference>
<dbReference type="GO" id="GO:0005886">
    <property type="term" value="C:plasma membrane"/>
    <property type="evidence" value="ECO:0007669"/>
    <property type="project" value="TreeGrafter"/>
</dbReference>
<evidence type="ECO:0000256" key="2">
    <source>
        <dbReference type="ARBA" id="ARBA00022692"/>
    </source>
</evidence>
<name>A0A7J5ZIV9_DISMA</name>
<dbReference type="Pfam" id="PF00003">
    <property type="entry name" value="7tm_3"/>
    <property type="match status" value="1"/>
</dbReference>
<dbReference type="InterPro" id="IPR011500">
    <property type="entry name" value="GPCR_3_9-Cys_dom"/>
</dbReference>
<dbReference type="Gene3D" id="2.10.50.30">
    <property type="entry name" value="GPCR, family 3, nine cysteines domain"/>
    <property type="match status" value="1"/>
</dbReference>
<dbReference type="PANTHER" id="PTHR24061:SF441">
    <property type="entry name" value="TASTE RECEPTOR TYPE 1 MEMBER 2B-RELATED"/>
    <property type="match status" value="1"/>
</dbReference>
<feature type="domain" description="G-protein coupled receptors family 3 profile" evidence="7">
    <location>
        <begin position="295"/>
        <end position="353"/>
    </location>
</feature>
<evidence type="ECO:0000256" key="3">
    <source>
        <dbReference type="ARBA" id="ARBA00022989"/>
    </source>
</evidence>
<organism evidence="8 9">
    <name type="scientific">Dissostichus mawsoni</name>
    <name type="common">Antarctic cod</name>
    <dbReference type="NCBI Taxonomy" id="36200"/>
    <lineage>
        <taxon>Eukaryota</taxon>
        <taxon>Metazoa</taxon>
        <taxon>Chordata</taxon>
        <taxon>Craniata</taxon>
        <taxon>Vertebrata</taxon>
        <taxon>Euteleostomi</taxon>
        <taxon>Actinopterygii</taxon>
        <taxon>Neopterygii</taxon>
        <taxon>Teleostei</taxon>
        <taxon>Neoteleostei</taxon>
        <taxon>Acanthomorphata</taxon>
        <taxon>Eupercaria</taxon>
        <taxon>Perciformes</taxon>
        <taxon>Notothenioidei</taxon>
        <taxon>Nototheniidae</taxon>
        <taxon>Dissostichus</taxon>
    </lineage>
</organism>
<evidence type="ECO:0000313" key="9">
    <source>
        <dbReference type="Proteomes" id="UP000518266"/>
    </source>
</evidence>
<comment type="subcellular location">
    <subcellularLocation>
        <location evidence="1">Membrane</location>
        <topology evidence="1">Multi-pass membrane protein</topology>
    </subcellularLocation>
</comment>
<dbReference type="EMBL" id="JAAKFY010000002">
    <property type="protein sequence ID" value="KAF3860258.1"/>
    <property type="molecule type" value="Genomic_DNA"/>
</dbReference>
<dbReference type="InterPro" id="IPR028082">
    <property type="entry name" value="Peripla_BP_I"/>
</dbReference>
<dbReference type="Proteomes" id="UP000518266">
    <property type="component" value="Unassembled WGS sequence"/>
</dbReference>
<accession>A0A7J5ZIV9</accession>
<dbReference type="PROSITE" id="PS50259">
    <property type="entry name" value="G_PROTEIN_RECEP_F3_4"/>
    <property type="match status" value="1"/>
</dbReference>
<keyword evidence="4 6" id="KW-0472">Membrane</keyword>
<keyword evidence="5" id="KW-0325">Glycoprotein</keyword>
<dbReference type="Gene3D" id="3.40.50.2300">
    <property type="match status" value="2"/>
</dbReference>
<dbReference type="InterPro" id="IPR017978">
    <property type="entry name" value="GPCR_3_C"/>
</dbReference>
<proteinExistence type="predicted"/>
<dbReference type="InterPro" id="IPR000068">
    <property type="entry name" value="GPCR_3_Ca_sens_rcpt-rel"/>
</dbReference>
<gene>
    <name evidence="8" type="ORF">F7725_000513</name>
</gene>
<reference evidence="8 9" key="1">
    <citation type="submission" date="2020-03" db="EMBL/GenBank/DDBJ databases">
        <title>Dissostichus mawsoni Genome sequencing and assembly.</title>
        <authorList>
            <person name="Park H."/>
        </authorList>
    </citation>
    <scope>NUCLEOTIDE SEQUENCE [LARGE SCALE GENOMIC DNA]</scope>
    <source>
        <strain evidence="8">DM0001</strain>
        <tissue evidence="8">Muscle</tissue>
    </source>
</reference>
<dbReference type="InterPro" id="IPR001828">
    <property type="entry name" value="ANF_lig-bd_rcpt"/>
</dbReference>
<comment type="caution">
    <text evidence="8">The sequence shown here is derived from an EMBL/GenBank/DDBJ whole genome shotgun (WGS) entry which is preliminary data.</text>
</comment>
<sequence>MTAEALIESAIQLNFTNKVWIADEEWSLNKNLPKIKGIRNIGTVIGISEQAVKDDFIYSSRRDTYCETASQNIHCNQVFNRSSLSAEDVVAADPSFNFPVYTAVYAIAHALHNALQCGSGRCNDNITVFPHMIRFHMLIKYYLNNTTKRSNGHLDFLYPHQVLAELKKSNFTLLNESIRLDENGDPNYGSYSVVFWNHSGDAEEIGFYTFYPSVHFFINNSKIQWYANVEVPTSVCSLECPVGFSKKQDANDKKCCFDCEICPNGTYRIPTGASTVRTQNSLQQEVHHATCGRWRSAGGPMCFLILVCLSLCSISVFFCFGEPTTSSCILRFLPFLLFYTVCLACFVMRSFQIGQWLVITVAFGIQALLLLMGYSLAPLKPFNETIWYPDKIILGCDLDLKATSGPVLFLLSL</sequence>
<dbReference type="OrthoDB" id="5984008at2759"/>
<evidence type="ECO:0000313" key="8">
    <source>
        <dbReference type="EMBL" id="KAF3860258.1"/>
    </source>
</evidence>
<dbReference type="SUPFAM" id="SSF53822">
    <property type="entry name" value="Periplasmic binding protein-like I"/>
    <property type="match status" value="1"/>
</dbReference>
<evidence type="ECO:0000259" key="7">
    <source>
        <dbReference type="PROSITE" id="PS50259"/>
    </source>
</evidence>
<dbReference type="GO" id="GO:0004930">
    <property type="term" value="F:G protein-coupled receptor activity"/>
    <property type="evidence" value="ECO:0007669"/>
    <property type="project" value="InterPro"/>
</dbReference>
<dbReference type="PANTHER" id="PTHR24061">
    <property type="entry name" value="CALCIUM-SENSING RECEPTOR-RELATED"/>
    <property type="match status" value="1"/>
</dbReference>
<dbReference type="Pfam" id="PF01094">
    <property type="entry name" value="ANF_receptor"/>
    <property type="match status" value="1"/>
</dbReference>
<keyword evidence="2 6" id="KW-0812">Transmembrane</keyword>
<evidence type="ECO:0000256" key="4">
    <source>
        <dbReference type="ARBA" id="ARBA00023136"/>
    </source>
</evidence>
<dbReference type="Pfam" id="PF07562">
    <property type="entry name" value="NCD3G"/>
    <property type="match status" value="1"/>
</dbReference>
<evidence type="ECO:0000256" key="5">
    <source>
        <dbReference type="ARBA" id="ARBA00023180"/>
    </source>
</evidence>
<feature type="transmembrane region" description="Helical" evidence="6">
    <location>
        <begin position="332"/>
        <end position="351"/>
    </location>
</feature>
<evidence type="ECO:0000256" key="1">
    <source>
        <dbReference type="ARBA" id="ARBA00004141"/>
    </source>
</evidence>
<dbReference type="AlphaFoldDB" id="A0A7J5ZIV9"/>
<protein>
    <recommendedName>
        <fullName evidence="7">G-protein coupled receptors family 3 profile domain-containing protein</fullName>
    </recommendedName>
</protein>
<evidence type="ECO:0000256" key="6">
    <source>
        <dbReference type="SAM" id="Phobius"/>
    </source>
</evidence>
<feature type="transmembrane region" description="Helical" evidence="6">
    <location>
        <begin position="357"/>
        <end position="377"/>
    </location>
</feature>